<accession>A0A1Y1YWI5</accession>
<evidence type="ECO:0000256" key="1">
    <source>
        <dbReference type="SAM" id="Phobius"/>
    </source>
</evidence>
<keyword evidence="1" id="KW-0812">Transmembrane</keyword>
<evidence type="ECO:0000313" key="2">
    <source>
        <dbReference type="EMBL" id="ORY02433.1"/>
    </source>
</evidence>
<name>A0A1Y1YWI5_9FUNG</name>
<dbReference type="AlphaFoldDB" id="A0A1Y1YWI5"/>
<reference evidence="2 3" key="1">
    <citation type="submission" date="2016-07" db="EMBL/GenBank/DDBJ databases">
        <title>Pervasive Adenine N6-methylation of Active Genes in Fungi.</title>
        <authorList>
            <consortium name="DOE Joint Genome Institute"/>
            <person name="Mondo S.J."/>
            <person name="Dannebaum R.O."/>
            <person name="Kuo R.C."/>
            <person name="Labutti K."/>
            <person name="Haridas S."/>
            <person name="Kuo A."/>
            <person name="Salamov A."/>
            <person name="Ahrendt S.R."/>
            <person name="Lipzen A."/>
            <person name="Sullivan W."/>
            <person name="Andreopoulos W.B."/>
            <person name="Clum A."/>
            <person name="Lindquist E."/>
            <person name="Daum C."/>
            <person name="Ramamoorthy G.K."/>
            <person name="Gryganskyi A."/>
            <person name="Culley D."/>
            <person name="Magnuson J.K."/>
            <person name="James T.Y."/>
            <person name="O'Malley M.A."/>
            <person name="Stajich J.E."/>
            <person name="Spatafora J.W."/>
            <person name="Visel A."/>
            <person name="Grigoriev I.V."/>
        </authorList>
    </citation>
    <scope>NUCLEOTIDE SEQUENCE [LARGE SCALE GENOMIC DNA]</scope>
    <source>
        <strain evidence="2 3">CBS 931.73</strain>
    </source>
</reference>
<gene>
    <name evidence="2" type="ORF">K493DRAFT_83446</name>
</gene>
<organism evidence="2 3">
    <name type="scientific">Basidiobolus meristosporus CBS 931.73</name>
    <dbReference type="NCBI Taxonomy" id="1314790"/>
    <lineage>
        <taxon>Eukaryota</taxon>
        <taxon>Fungi</taxon>
        <taxon>Fungi incertae sedis</taxon>
        <taxon>Zoopagomycota</taxon>
        <taxon>Entomophthoromycotina</taxon>
        <taxon>Basidiobolomycetes</taxon>
        <taxon>Basidiobolales</taxon>
        <taxon>Basidiobolaceae</taxon>
        <taxon>Basidiobolus</taxon>
    </lineage>
</organism>
<keyword evidence="1" id="KW-1133">Transmembrane helix</keyword>
<dbReference type="Proteomes" id="UP000193498">
    <property type="component" value="Unassembled WGS sequence"/>
</dbReference>
<sequence>MYIVPYSREAHIFNQQHHRFDHLILIVPDHYFLMYIPPYLLGFILILASRGYYQINKCRRAKITYFRLIHQQNLSFVVLWLLSSESRSLGNDFTGKSGRG</sequence>
<keyword evidence="3" id="KW-1185">Reference proteome</keyword>
<dbReference type="EMBL" id="MCFE01000057">
    <property type="protein sequence ID" value="ORY02433.1"/>
    <property type="molecule type" value="Genomic_DNA"/>
</dbReference>
<protein>
    <submittedName>
        <fullName evidence="2">Uncharacterized protein</fullName>
    </submittedName>
</protein>
<comment type="caution">
    <text evidence="2">The sequence shown here is derived from an EMBL/GenBank/DDBJ whole genome shotgun (WGS) entry which is preliminary data.</text>
</comment>
<keyword evidence="1" id="KW-0472">Membrane</keyword>
<proteinExistence type="predicted"/>
<dbReference type="InParanoid" id="A0A1Y1YWI5"/>
<feature type="transmembrane region" description="Helical" evidence="1">
    <location>
        <begin position="32"/>
        <end position="53"/>
    </location>
</feature>
<evidence type="ECO:0000313" key="3">
    <source>
        <dbReference type="Proteomes" id="UP000193498"/>
    </source>
</evidence>